<comment type="caution">
    <text evidence="5">The sequence shown here is derived from an EMBL/GenBank/DDBJ whole genome shotgun (WGS) entry which is preliminary data.</text>
</comment>
<evidence type="ECO:0000313" key="5">
    <source>
        <dbReference type="EMBL" id="PWF43384.1"/>
    </source>
</evidence>
<dbReference type="RefSeq" id="WP_106759314.1">
    <property type="nucleotide sequence ID" value="NZ_PXWF02000281.1"/>
</dbReference>
<dbReference type="Pfam" id="PF01553">
    <property type="entry name" value="Acyltransferase"/>
    <property type="match status" value="1"/>
</dbReference>
<dbReference type="PANTHER" id="PTHR10434">
    <property type="entry name" value="1-ACYL-SN-GLYCEROL-3-PHOSPHATE ACYLTRANSFERASE"/>
    <property type="match status" value="1"/>
</dbReference>
<dbReference type="SMART" id="SM00563">
    <property type="entry name" value="PlsC"/>
    <property type="match status" value="1"/>
</dbReference>
<reference evidence="5 6" key="1">
    <citation type="submission" date="2018-04" db="EMBL/GenBank/DDBJ databases">
        <title>Massilia violaceinigra sp. nov., a novel purple-pigmented bacterium isolated from Tianshan glacier, Xinjiang, China.</title>
        <authorList>
            <person name="Wang H."/>
        </authorList>
    </citation>
    <scope>NUCLEOTIDE SEQUENCE [LARGE SCALE GENOMIC DNA]</scope>
    <source>
        <strain evidence="5 6">B448-2</strain>
    </source>
</reference>
<dbReference type="OrthoDB" id="9796839at2"/>
<protein>
    <submittedName>
        <fullName evidence="5">Glycerol acyltransferase</fullName>
    </submittedName>
</protein>
<evidence type="ECO:0000313" key="6">
    <source>
        <dbReference type="Proteomes" id="UP000241421"/>
    </source>
</evidence>
<organism evidence="5 6">
    <name type="scientific">Massilia glaciei</name>
    <dbReference type="NCBI Taxonomy" id="1524097"/>
    <lineage>
        <taxon>Bacteria</taxon>
        <taxon>Pseudomonadati</taxon>
        <taxon>Pseudomonadota</taxon>
        <taxon>Betaproteobacteria</taxon>
        <taxon>Burkholderiales</taxon>
        <taxon>Oxalobacteraceae</taxon>
        <taxon>Telluria group</taxon>
        <taxon>Massilia</taxon>
    </lineage>
</organism>
<name>A0A2U2HFS2_9BURK</name>
<keyword evidence="2 5" id="KW-0808">Transferase</keyword>
<proteinExistence type="predicted"/>
<sequence>MDEYLLDTATLATFGQRSALRVLRLFGWRVRFKPLPGPRGVAVVYPHTSNWDFFLGLFGKWAIGVPFRWLGKEALFKGWFGKLFGPMLRSWGGVPVERASSTGATRRLANTMLAADWFWLALAPEGTRSYRDTWRSGFYHLTVMAKVPLRIVYFDYPNKEIGVIDTLTLSGEPARDMAAIAAAYHGHLGLHPELAAPIALAPPRREPRREDPASV</sequence>
<gene>
    <name evidence="5" type="ORF">C7C56_021040</name>
</gene>
<keyword evidence="3 5" id="KW-0012">Acyltransferase</keyword>
<dbReference type="InterPro" id="IPR002123">
    <property type="entry name" value="Plipid/glycerol_acylTrfase"/>
</dbReference>
<feature type="domain" description="Phospholipid/glycerol acyltransferase" evidence="4">
    <location>
        <begin position="41"/>
        <end position="154"/>
    </location>
</feature>
<dbReference type="Proteomes" id="UP000241421">
    <property type="component" value="Unassembled WGS sequence"/>
</dbReference>
<dbReference type="GO" id="GO:0003841">
    <property type="term" value="F:1-acylglycerol-3-phosphate O-acyltransferase activity"/>
    <property type="evidence" value="ECO:0007669"/>
    <property type="project" value="TreeGrafter"/>
</dbReference>
<evidence type="ECO:0000256" key="2">
    <source>
        <dbReference type="ARBA" id="ARBA00022679"/>
    </source>
</evidence>
<evidence type="ECO:0000256" key="3">
    <source>
        <dbReference type="ARBA" id="ARBA00023315"/>
    </source>
</evidence>
<keyword evidence="6" id="KW-1185">Reference proteome</keyword>
<dbReference type="EMBL" id="PXWF02000281">
    <property type="protein sequence ID" value="PWF43384.1"/>
    <property type="molecule type" value="Genomic_DNA"/>
</dbReference>
<dbReference type="PANTHER" id="PTHR10434:SF9">
    <property type="entry name" value="PHOSPHOLIPID_GLYCEROL ACYLTRANSFERASE DOMAIN-CONTAINING PROTEIN"/>
    <property type="match status" value="1"/>
</dbReference>
<dbReference type="AlphaFoldDB" id="A0A2U2HFS2"/>
<dbReference type="SUPFAM" id="SSF69593">
    <property type="entry name" value="Glycerol-3-phosphate (1)-acyltransferase"/>
    <property type="match status" value="1"/>
</dbReference>
<accession>A0A2U2HFS2</accession>
<comment type="pathway">
    <text evidence="1">Lipid metabolism.</text>
</comment>
<dbReference type="GO" id="GO:0006654">
    <property type="term" value="P:phosphatidic acid biosynthetic process"/>
    <property type="evidence" value="ECO:0007669"/>
    <property type="project" value="TreeGrafter"/>
</dbReference>
<evidence type="ECO:0000256" key="1">
    <source>
        <dbReference type="ARBA" id="ARBA00005189"/>
    </source>
</evidence>
<evidence type="ECO:0000259" key="4">
    <source>
        <dbReference type="SMART" id="SM00563"/>
    </source>
</evidence>